<evidence type="ECO:0000259" key="2">
    <source>
        <dbReference type="PROSITE" id="PS50263"/>
    </source>
</evidence>
<gene>
    <name evidence="3" type="ORF">HUO14_02480</name>
</gene>
<dbReference type="CDD" id="cd07572">
    <property type="entry name" value="nit"/>
    <property type="match status" value="1"/>
</dbReference>
<keyword evidence="4" id="KW-1185">Reference proteome</keyword>
<dbReference type="GO" id="GO:0016787">
    <property type="term" value="F:hydrolase activity"/>
    <property type="evidence" value="ECO:0007669"/>
    <property type="project" value="UniProtKB-KW"/>
</dbReference>
<dbReference type="RefSeq" id="WP_176278294.1">
    <property type="nucleotide sequence ID" value="NZ_JABWMH010000001.1"/>
</dbReference>
<dbReference type="EMBL" id="JABWMH010000001">
    <property type="protein sequence ID" value="NVD26771.1"/>
    <property type="molecule type" value="Genomic_DNA"/>
</dbReference>
<name>A0ABX2MZF6_9SPHN</name>
<dbReference type="InterPro" id="IPR036526">
    <property type="entry name" value="C-N_Hydrolase_sf"/>
</dbReference>
<feature type="domain" description="CN hydrolase" evidence="2">
    <location>
        <begin position="1"/>
        <end position="251"/>
    </location>
</feature>
<comment type="caution">
    <text evidence="3">The sequence shown here is derived from an EMBL/GenBank/DDBJ whole genome shotgun (WGS) entry which is preliminary data.</text>
</comment>
<dbReference type="PANTHER" id="PTHR23088:SF27">
    <property type="entry name" value="DEAMINATED GLUTATHIONE AMIDASE"/>
    <property type="match status" value="1"/>
</dbReference>
<dbReference type="PANTHER" id="PTHR23088">
    <property type="entry name" value="NITRILASE-RELATED"/>
    <property type="match status" value="1"/>
</dbReference>
<sequence length="277" mass="29523">MKVAVAQMCSGIDPDQNARQLASLIAEAAAGGAEIIFTPEMTGLLDRDRSRAAAAIRGEADDLVLSAARSEARDARIWVQLGSLAVKDLERSGDKWVNRSYLIAPDGEIAARYDKIHLFDVDLGPDDSARESSAYAGGRQAVVAAIPGATLGMSICYDVRFSGLYEALTNAGADLLSIPAAFTVPTGKAHWEILLRARAIEAGAFVVAAAQSGRHEDGRTTHGHSMVIDPWGKVLLYMGEGTGLGFCELDLKQVQEVRSRIPAVANRKKFALPVHPA</sequence>
<protein>
    <submittedName>
        <fullName evidence="3">Carbon-nitrogen hydrolase family protein</fullName>
    </submittedName>
</protein>
<accession>A0ABX2MZF6</accession>
<dbReference type="Proteomes" id="UP000652427">
    <property type="component" value="Unassembled WGS sequence"/>
</dbReference>
<dbReference type="SUPFAM" id="SSF56317">
    <property type="entry name" value="Carbon-nitrogen hydrolase"/>
    <property type="match status" value="1"/>
</dbReference>
<reference evidence="3 4" key="1">
    <citation type="submission" date="2020-06" db="EMBL/GenBank/DDBJ databases">
        <authorList>
            <person name="Kim S.-J."/>
            <person name="Park S.-J."/>
        </authorList>
    </citation>
    <scope>NUCLEOTIDE SEQUENCE [LARGE SCALE GENOMIC DNA]</scope>
    <source>
        <strain evidence="3 4">SW-151</strain>
    </source>
</reference>
<keyword evidence="1 3" id="KW-0378">Hydrolase</keyword>
<dbReference type="PROSITE" id="PS50263">
    <property type="entry name" value="CN_HYDROLASE"/>
    <property type="match status" value="1"/>
</dbReference>
<proteinExistence type="predicted"/>
<organism evidence="3 4">
    <name type="scientific">Parasphingorhabdus flavimaris</name>
    <dbReference type="NCBI Taxonomy" id="266812"/>
    <lineage>
        <taxon>Bacteria</taxon>
        <taxon>Pseudomonadati</taxon>
        <taxon>Pseudomonadota</taxon>
        <taxon>Alphaproteobacteria</taxon>
        <taxon>Sphingomonadales</taxon>
        <taxon>Sphingomonadaceae</taxon>
        <taxon>Parasphingorhabdus</taxon>
    </lineage>
</organism>
<dbReference type="InterPro" id="IPR003010">
    <property type="entry name" value="C-N_Hydrolase"/>
</dbReference>
<evidence type="ECO:0000313" key="4">
    <source>
        <dbReference type="Proteomes" id="UP000652427"/>
    </source>
</evidence>
<dbReference type="Gene3D" id="3.60.110.10">
    <property type="entry name" value="Carbon-nitrogen hydrolase"/>
    <property type="match status" value="1"/>
</dbReference>
<evidence type="ECO:0000313" key="3">
    <source>
        <dbReference type="EMBL" id="NVD26771.1"/>
    </source>
</evidence>
<dbReference type="Pfam" id="PF00795">
    <property type="entry name" value="CN_hydrolase"/>
    <property type="match status" value="1"/>
</dbReference>
<evidence type="ECO:0000256" key="1">
    <source>
        <dbReference type="ARBA" id="ARBA00022801"/>
    </source>
</evidence>
<dbReference type="InterPro" id="IPR045254">
    <property type="entry name" value="Nit1/2_C-N_Hydrolase"/>
</dbReference>